<dbReference type="Proteomes" id="UP001162480">
    <property type="component" value="Chromosome 6"/>
</dbReference>
<protein>
    <submittedName>
        <fullName evidence="1">Uncharacterized protein</fullName>
    </submittedName>
</protein>
<accession>A0AA36F5E9</accession>
<gene>
    <name evidence="1" type="ORF">OCTVUL_1B014607</name>
</gene>
<dbReference type="AlphaFoldDB" id="A0AA36F5E9"/>
<sequence>MSYEFGGGGHAEVPASRTATVSLVTEMRPCWGIAFVEFAHDHIQFSTHCDLAFSLLSRFIESLLLFNFNLRSGCRPSTDEFETNVLRLNLCKSTTAARRDFPIQPSFSEVKARHSI</sequence>
<keyword evidence="2" id="KW-1185">Reference proteome</keyword>
<reference evidence="1" key="1">
    <citation type="submission" date="2023-08" db="EMBL/GenBank/DDBJ databases">
        <authorList>
            <person name="Alioto T."/>
            <person name="Alioto T."/>
            <person name="Gomez Garrido J."/>
        </authorList>
    </citation>
    <scope>NUCLEOTIDE SEQUENCE</scope>
</reference>
<organism evidence="1 2">
    <name type="scientific">Octopus vulgaris</name>
    <name type="common">Common octopus</name>
    <dbReference type="NCBI Taxonomy" id="6645"/>
    <lineage>
        <taxon>Eukaryota</taxon>
        <taxon>Metazoa</taxon>
        <taxon>Spiralia</taxon>
        <taxon>Lophotrochozoa</taxon>
        <taxon>Mollusca</taxon>
        <taxon>Cephalopoda</taxon>
        <taxon>Coleoidea</taxon>
        <taxon>Octopodiformes</taxon>
        <taxon>Octopoda</taxon>
        <taxon>Incirrata</taxon>
        <taxon>Octopodidae</taxon>
        <taxon>Octopus</taxon>
    </lineage>
</organism>
<dbReference type="EMBL" id="OX597819">
    <property type="protein sequence ID" value="CAI9725044.1"/>
    <property type="molecule type" value="Genomic_DNA"/>
</dbReference>
<proteinExistence type="predicted"/>
<evidence type="ECO:0000313" key="2">
    <source>
        <dbReference type="Proteomes" id="UP001162480"/>
    </source>
</evidence>
<name>A0AA36F5E9_OCTVU</name>
<evidence type="ECO:0000313" key="1">
    <source>
        <dbReference type="EMBL" id="CAI9725044.1"/>
    </source>
</evidence>